<reference evidence="2 3" key="1">
    <citation type="journal article" date="2013" name="PLoS ONE">
        <title>Genomic and secretomic analyses reveal unique features of the lignocellulolytic enzyme system of Penicillium decumbens.</title>
        <authorList>
            <person name="Liu G."/>
            <person name="Zhang L."/>
            <person name="Wei X."/>
            <person name="Zou G."/>
            <person name="Qin Y."/>
            <person name="Ma L."/>
            <person name="Li J."/>
            <person name="Zheng H."/>
            <person name="Wang S."/>
            <person name="Wang C."/>
            <person name="Xun L."/>
            <person name="Zhao G.-P."/>
            <person name="Zhou Z."/>
            <person name="Qu Y."/>
        </authorList>
    </citation>
    <scope>NUCLEOTIDE SEQUENCE [LARGE SCALE GENOMIC DNA]</scope>
    <source>
        <strain evidence="3">114-2 / CGMCC 5302</strain>
    </source>
</reference>
<name>S8AH93_PENO1</name>
<proteinExistence type="predicted"/>
<evidence type="ECO:0000313" key="3">
    <source>
        <dbReference type="Proteomes" id="UP000019376"/>
    </source>
</evidence>
<keyword evidence="3" id="KW-1185">Reference proteome</keyword>
<sequence length="81" mass="9384">MSKKREMASIPLTELKKSHNHRSTDATYMCPATSGLEHFMNDDDTYYPSRKQSEKMQTVLASWNKKILLLSSRLQFSVRTS</sequence>
<feature type="region of interest" description="Disordered" evidence="1">
    <location>
        <begin position="1"/>
        <end position="26"/>
    </location>
</feature>
<dbReference type="EMBL" id="KB644408">
    <property type="protein sequence ID" value="EPS25103.1"/>
    <property type="molecule type" value="Genomic_DNA"/>
</dbReference>
<gene>
    <name evidence="2" type="ORF">PDE_00034</name>
</gene>
<dbReference type="HOGENOM" id="CLU_2574606_0_0_1"/>
<dbReference type="AlphaFoldDB" id="S8AH93"/>
<protein>
    <submittedName>
        <fullName evidence="2">Uncharacterized protein</fullName>
    </submittedName>
</protein>
<evidence type="ECO:0000313" key="2">
    <source>
        <dbReference type="EMBL" id="EPS25103.1"/>
    </source>
</evidence>
<dbReference type="Proteomes" id="UP000019376">
    <property type="component" value="Unassembled WGS sequence"/>
</dbReference>
<evidence type="ECO:0000256" key="1">
    <source>
        <dbReference type="SAM" id="MobiDB-lite"/>
    </source>
</evidence>
<organism evidence="2 3">
    <name type="scientific">Penicillium oxalicum (strain 114-2 / CGMCC 5302)</name>
    <name type="common">Penicillium decumbens</name>
    <dbReference type="NCBI Taxonomy" id="933388"/>
    <lineage>
        <taxon>Eukaryota</taxon>
        <taxon>Fungi</taxon>
        <taxon>Dikarya</taxon>
        <taxon>Ascomycota</taxon>
        <taxon>Pezizomycotina</taxon>
        <taxon>Eurotiomycetes</taxon>
        <taxon>Eurotiomycetidae</taxon>
        <taxon>Eurotiales</taxon>
        <taxon>Aspergillaceae</taxon>
        <taxon>Penicillium</taxon>
    </lineage>
</organism>
<accession>S8AH93</accession>